<reference evidence="2" key="1">
    <citation type="submission" date="2009-08" db="EMBL/GenBank/DDBJ databases">
        <title>Annotation of Salpingoeca rosetta.</title>
        <authorList>
            <consortium name="The Broad Institute Genome Sequencing Platform"/>
            <person name="Russ C."/>
            <person name="Cuomo C."/>
            <person name="Burger G."/>
            <person name="Gray M.W."/>
            <person name="Holland P.W.H."/>
            <person name="King N."/>
            <person name="Lang F.B.F."/>
            <person name="Roger A.J."/>
            <person name="Ruiz-Trillo I."/>
            <person name="Young S.K."/>
            <person name="Zeng Q."/>
            <person name="Gargeya S."/>
            <person name="Alvarado L."/>
            <person name="Berlin A."/>
            <person name="Chapman S.B."/>
            <person name="Chen Z."/>
            <person name="Freedman E."/>
            <person name="Gellesch M."/>
            <person name="Goldberg J."/>
            <person name="Griggs A."/>
            <person name="Gujja S."/>
            <person name="Heilman E."/>
            <person name="Heiman D."/>
            <person name="Howarth C."/>
            <person name="Mehta T."/>
            <person name="Neiman D."/>
            <person name="Pearson M."/>
            <person name="Roberts A."/>
            <person name="Saif S."/>
            <person name="Shea T."/>
            <person name="Shenoy N."/>
            <person name="Sisk P."/>
            <person name="Stolte C."/>
            <person name="Sykes S."/>
            <person name="White J."/>
            <person name="Yandava C."/>
            <person name="Haas B."/>
            <person name="Nusbaum C."/>
            <person name="Birren B."/>
        </authorList>
    </citation>
    <scope>NUCLEOTIDE SEQUENCE [LARGE SCALE GENOMIC DNA]</scope>
    <source>
        <strain evidence="2">ATCC 50818</strain>
    </source>
</reference>
<feature type="region of interest" description="Disordered" evidence="1">
    <location>
        <begin position="343"/>
        <end position="374"/>
    </location>
</feature>
<dbReference type="RefSeq" id="XP_004989289.1">
    <property type="nucleotide sequence ID" value="XM_004989232.1"/>
</dbReference>
<feature type="compositionally biased region" description="Low complexity" evidence="1">
    <location>
        <begin position="352"/>
        <end position="367"/>
    </location>
</feature>
<dbReference type="EMBL" id="GL832984">
    <property type="protein sequence ID" value="EGD79204.1"/>
    <property type="molecule type" value="Genomic_DNA"/>
</dbReference>
<protein>
    <submittedName>
        <fullName evidence="2">Uncharacterized protein</fullName>
    </submittedName>
</protein>
<dbReference type="KEGG" id="sre:PTSG_09933"/>
<evidence type="ECO:0000256" key="1">
    <source>
        <dbReference type="SAM" id="MobiDB-lite"/>
    </source>
</evidence>
<gene>
    <name evidence="2" type="ORF">PTSG_09933</name>
</gene>
<evidence type="ECO:0000313" key="3">
    <source>
        <dbReference type="Proteomes" id="UP000007799"/>
    </source>
</evidence>
<dbReference type="AlphaFoldDB" id="F2UNJ9"/>
<dbReference type="InParanoid" id="F2UNJ9"/>
<sequence length="374" mass="41188">MGVAKSNECDVNTAPPAAAFKTLLLTGTSLIALPDMIGCLDNIRCSWDGVWGGQDPVPPDLRQQMTKLAHLEQRVRSSIGNQVVRQTSRNAKGGGVPDVVKKAVDYLPRMEKQLDDIQLHDILSSDIVASVDTANPDEDACHRIILWRYKLARFKPPTEALNAARWLLCSAGSASELAHRLSYFSVAVNRQMQEEYEQHARAGNADALFAYRDLRNNGRSTLDQRCAHHAVVVAVMVVGTSSVCRILENAPALMRIGKRMTRGSRLHILHCRKCPSLHCRKCRQDHVLRSACRILENAPASMRIGKRMTRGIHGATASPVQLLPHSLQQMAGKMACVVMSQSTAPPPRYGSHRPTMTSSTSSSYHHSNALILKP</sequence>
<organism evidence="3">
    <name type="scientific">Salpingoeca rosetta (strain ATCC 50818 / BSB-021)</name>
    <dbReference type="NCBI Taxonomy" id="946362"/>
    <lineage>
        <taxon>Eukaryota</taxon>
        <taxon>Choanoflagellata</taxon>
        <taxon>Craspedida</taxon>
        <taxon>Salpingoecidae</taxon>
        <taxon>Salpingoeca</taxon>
    </lineage>
</organism>
<dbReference type="Proteomes" id="UP000007799">
    <property type="component" value="Unassembled WGS sequence"/>
</dbReference>
<evidence type="ECO:0000313" key="2">
    <source>
        <dbReference type="EMBL" id="EGD79204.1"/>
    </source>
</evidence>
<proteinExistence type="predicted"/>
<keyword evidence="3" id="KW-1185">Reference proteome</keyword>
<dbReference type="GeneID" id="16069833"/>
<accession>F2UNJ9</accession>
<name>F2UNJ9_SALR5</name>